<dbReference type="AlphaFoldDB" id="A0A9P1BT69"/>
<dbReference type="EMBL" id="CAMXCT010000446">
    <property type="protein sequence ID" value="CAI3978915.1"/>
    <property type="molecule type" value="Genomic_DNA"/>
</dbReference>
<evidence type="ECO:0000313" key="4">
    <source>
        <dbReference type="Proteomes" id="UP001152797"/>
    </source>
</evidence>
<sequence>MTTTAVASHDMNEPNALPMEFMQLPFVQEPTFVSVSPTSKKEETPESSEIEADPEKQAKLNQLKSPSEAQQGNPEGIEAFQQLSLAEMAETRVTFGRTHVGKTYEELWNQEKGWIKWFCKTYQDSTKEEHRKLLIYVERKVERLELEHELPTLEAPAVQQGIVRPRSKAMPKAKSASTPPTETVTVDDTNISEEIWEPWDVTLPMDGAEMISQQENIGALQVRVLNIENALTEILTLIRPPN</sequence>
<evidence type="ECO:0000313" key="2">
    <source>
        <dbReference type="EMBL" id="CAI3978915.1"/>
    </source>
</evidence>
<protein>
    <submittedName>
        <fullName evidence="3">CCHC-type domain-containing protein</fullName>
    </submittedName>
</protein>
<accession>A0A9P1BT69</accession>
<evidence type="ECO:0000313" key="3">
    <source>
        <dbReference type="EMBL" id="CAL4766227.1"/>
    </source>
</evidence>
<feature type="region of interest" description="Disordered" evidence="1">
    <location>
        <begin position="165"/>
        <end position="185"/>
    </location>
</feature>
<feature type="region of interest" description="Disordered" evidence="1">
    <location>
        <begin position="33"/>
        <end position="74"/>
    </location>
</feature>
<keyword evidence="4" id="KW-1185">Reference proteome</keyword>
<reference evidence="2" key="1">
    <citation type="submission" date="2022-10" db="EMBL/GenBank/DDBJ databases">
        <authorList>
            <person name="Chen Y."/>
            <person name="Dougan E. K."/>
            <person name="Chan C."/>
            <person name="Rhodes N."/>
            <person name="Thang M."/>
        </authorList>
    </citation>
    <scope>NUCLEOTIDE SEQUENCE</scope>
</reference>
<reference evidence="3 4" key="2">
    <citation type="submission" date="2024-05" db="EMBL/GenBank/DDBJ databases">
        <authorList>
            <person name="Chen Y."/>
            <person name="Shah S."/>
            <person name="Dougan E. K."/>
            <person name="Thang M."/>
            <person name="Chan C."/>
        </authorList>
    </citation>
    <scope>NUCLEOTIDE SEQUENCE [LARGE SCALE GENOMIC DNA]</scope>
</reference>
<organism evidence="2">
    <name type="scientific">Cladocopium goreaui</name>
    <dbReference type="NCBI Taxonomy" id="2562237"/>
    <lineage>
        <taxon>Eukaryota</taxon>
        <taxon>Sar</taxon>
        <taxon>Alveolata</taxon>
        <taxon>Dinophyceae</taxon>
        <taxon>Suessiales</taxon>
        <taxon>Symbiodiniaceae</taxon>
        <taxon>Cladocopium</taxon>
    </lineage>
</organism>
<name>A0A9P1BT69_9DINO</name>
<dbReference type="EMBL" id="CAMXCT020000446">
    <property type="protein sequence ID" value="CAL1132290.1"/>
    <property type="molecule type" value="Genomic_DNA"/>
</dbReference>
<feature type="compositionally biased region" description="Polar residues" evidence="1">
    <location>
        <begin position="59"/>
        <end position="73"/>
    </location>
</feature>
<dbReference type="EMBL" id="CAMXCT030000446">
    <property type="protein sequence ID" value="CAL4766227.1"/>
    <property type="molecule type" value="Genomic_DNA"/>
</dbReference>
<comment type="caution">
    <text evidence="2">The sequence shown here is derived from an EMBL/GenBank/DDBJ whole genome shotgun (WGS) entry which is preliminary data.</text>
</comment>
<dbReference type="Proteomes" id="UP001152797">
    <property type="component" value="Unassembled WGS sequence"/>
</dbReference>
<proteinExistence type="predicted"/>
<evidence type="ECO:0000256" key="1">
    <source>
        <dbReference type="SAM" id="MobiDB-lite"/>
    </source>
</evidence>
<gene>
    <name evidence="2" type="ORF">C1SCF055_LOCUS6907</name>
</gene>